<dbReference type="Pfam" id="PF09799">
    <property type="entry name" value="Transmemb_17"/>
    <property type="match status" value="1"/>
</dbReference>
<dbReference type="GO" id="GO:1905515">
    <property type="term" value="P:non-motile cilium assembly"/>
    <property type="evidence" value="ECO:0007669"/>
    <property type="project" value="TreeGrafter"/>
</dbReference>
<organism evidence="6 7">
    <name type="scientific">Paralvinella palmiformis</name>
    <dbReference type="NCBI Taxonomy" id="53620"/>
    <lineage>
        <taxon>Eukaryota</taxon>
        <taxon>Metazoa</taxon>
        <taxon>Spiralia</taxon>
        <taxon>Lophotrochozoa</taxon>
        <taxon>Annelida</taxon>
        <taxon>Polychaeta</taxon>
        <taxon>Sedentaria</taxon>
        <taxon>Canalipalpata</taxon>
        <taxon>Terebellida</taxon>
        <taxon>Terebelliformia</taxon>
        <taxon>Alvinellidae</taxon>
        <taxon>Paralvinella</taxon>
    </lineage>
</organism>
<reference evidence="6" key="1">
    <citation type="journal article" date="2023" name="Mol. Biol. Evol.">
        <title>Third-Generation Sequencing Reveals the Adaptive Role of the Epigenome in Three Deep-Sea Polychaetes.</title>
        <authorList>
            <person name="Perez M."/>
            <person name="Aroh O."/>
            <person name="Sun Y."/>
            <person name="Lan Y."/>
            <person name="Juniper S.K."/>
            <person name="Young C.R."/>
            <person name="Angers B."/>
            <person name="Qian P.Y."/>
        </authorList>
    </citation>
    <scope>NUCLEOTIDE SEQUENCE</scope>
    <source>
        <strain evidence="6">P08H-3</strain>
    </source>
</reference>
<evidence type="ECO:0000256" key="1">
    <source>
        <dbReference type="ARBA" id="ARBA00004141"/>
    </source>
</evidence>
<dbReference type="GO" id="GO:0016020">
    <property type="term" value="C:membrane"/>
    <property type="evidence" value="ECO:0007669"/>
    <property type="project" value="UniProtKB-SubCell"/>
</dbReference>
<sequence length="153" mass="16862">MEGLILPYASGILAAEIILLFLLLGLEVLRIFFGRKGNLTERVISVVVSLVLTIPSVFGSIYILIWQTYVLRAEVILVAIELTFLALELIFAIVSIITFARIIVNNTGDLMSMRPDVYLTLSSNPVDSTLRCKHPSGGIEYRNIPSVTILLGI</sequence>
<comment type="subcellular location">
    <subcellularLocation>
        <location evidence="1">Membrane</location>
        <topology evidence="1">Multi-pass membrane protein</topology>
    </subcellularLocation>
</comment>
<keyword evidence="4 5" id="KW-0472">Membrane</keyword>
<comment type="caution">
    <text evidence="6">The sequence shown here is derived from an EMBL/GenBank/DDBJ whole genome shotgun (WGS) entry which is preliminary data.</text>
</comment>
<dbReference type="EMBL" id="JAODUP010000253">
    <property type="protein sequence ID" value="KAK2154934.1"/>
    <property type="molecule type" value="Genomic_DNA"/>
</dbReference>
<evidence type="ECO:0000313" key="7">
    <source>
        <dbReference type="Proteomes" id="UP001208570"/>
    </source>
</evidence>
<gene>
    <name evidence="6" type="ORF">LSH36_253g02073</name>
</gene>
<evidence type="ECO:0000256" key="5">
    <source>
        <dbReference type="SAM" id="Phobius"/>
    </source>
</evidence>
<dbReference type="AlphaFoldDB" id="A0AAD9JKW2"/>
<feature type="transmembrane region" description="Helical" evidence="5">
    <location>
        <begin position="45"/>
        <end position="69"/>
    </location>
</feature>
<keyword evidence="2 5" id="KW-0812">Transmembrane</keyword>
<evidence type="ECO:0000256" key="3">
    <source>
        <dbReference type="ARBA" id="ARBA00022989"/>
    </source>
</evidence>
<evidence type="ECO:0000313" key="6">
    <source>
        <dbReference type="EMBL" id="KAK2154934.1"/>
    </source>
</evidence>
<evidence type="ECO:0000256" key="4">
    <source>
        <dbReference type="ARBA" id="ARBA00023136"/>
    </source>
</evidence>
<dbReference type="PANTHER" id="PTHR13531:SF0">
    <property type="entry name" value="GEO07735P1-RELATED"/>
    <property type="match status" value="1"/>
</dbReference>
<feature type="transmembrane region" description="Helical" evidence="5">
    <location>
        <begin position="12"/>
        <end position="33"/>
    </location>
</feature>
<feature type="transmembrane region" description="Helical" evidence="5">
    <location>
        <begin position="75"/>
        <end position="104"/>
    </location>
</feature>
<dbReference type="PANTHER" id="PTHR13531">
    <property type="entry name" value="GEO07735P1-RELATED-RELATED"/>
    <property type="match status" value="1"/>
</dbReference>
<name>A0AAD9JKW2_9ANNE</name>
<accession>A0AAD9JKW2</accession>
<keyword evidence="7" id="KW-1185">Reference proteome</keyword>
<dbReference type="Proteomes" id="UP001208570">
    <property type="component" value="Unassembled WGS sequence"/>
</dbReference>
<keyword evidence="3 5" id="KW-1133">Transmembrane helix</keyword>
<proteinExistence type="predicted"/>
<dbReference type="InterPro" id="IPR019184">
    <property type="entry name" value="Uncharacterised_TM-17"/>
</dbReference>
<evidence type="ECO:0000256" key="2">
    <source>
        <dbReference type="ARBA" id="ARBA00022692"/>
    </source>
</evidence>
<protein>
    <submittedName>
        <fullName evidence="6">Uncharacterized protein</fullName>
    </submittedName>
</protein>
<dbReference type="GO" id="GO:0035869">
    <property type="term" value="C:ciliary transition zone"/>
    <property type="evidence" value="ECO:0007669"/>
    <property type="project" value="TreeGrafter"/>
</dbReference>